<evidence type="ECO:0000313" key="2">
    <source>
        <dbReference type="Proteomes" id="UP000272942"/>
    </source>
</evidence>
<keyword evidence="2" id="KW-1185">Reference proteome</keyword>
<reference evidence="3" key="1">
    <citation type="submission" date="2016-06" db="UniProtKB">
        <authorList>
            <consortium name="WormBaseParasite"/>
        </authorList>
    </citation>
    <scope>IDENTIFICATION</scope>
</reference>
<organism evidence="3">
    <name type="scientific">Echinostoma caproni</name>
    <dbReference type="NCBI Taxonomy" id="27848"/>
    <lineage>
        <taxon>Eukaryota</taxon>
        <taxon>Metazoa</taxon>
        <taxon>Spiralia</taxon>
        <taxon>Lophotrochozoa</taxon>
        <taxon>Platyhelminthes</taxon>
        <taxon>Trematoda</taxon>
        <taxon>Digenea</taxon>
        <taxon>Plagiorchiida</taxon>
        <taxon>Echinostomata</taxon>
        <taxon>Echinostomatoidea</taxon>
        <taxon>Echinostomatidae</taxon>
        <taxon>Echinostoma</taxon>
    </lineage>
</organism>
<dbReference type="OrthoDB" id="420264at2759"/>
<dbReference type="EMBL" id="UZAN01046309">
    <property type="protein sequence ID" value="VDP84010.1"/>
    <property type="molecule type" value="Genomic_DNA"/>
</dbReference>
<name>A0A183ANZ8_9TREM</name>
<evidence type="ECO:0000313" key="1">
    <source>
        <dbReference type="EMBL" id="VDP84010.1"/>
    </source>
</evidence>
<dbReference type="AlphaFoldDB" id="A0A183ANZ8"/>
<evidence type="ECO:0000313" key="3">
    <source>
        <dbReference type="WBParaSite" id="ECPE_0000870901-mRNA-1"/>
    </source>
</evidence>
<proteinExistence type="predicted"/>
<dbReference type="Proteomes" id="UP000272942">
    <property type="component" value="Unassembled WGS sequence"/>
</dbReference>
<dbReference type="Gene3D" id="3.40.50.1220">
    <property type="entry name" value="TPP-binding domain"/>
    <property type="match status" value="1"/>
</dbReference>
<dbReference type="WBParaSite" id="ECPE_0000870901-mRNA-1">
    <property type="protein sequence ID" value="ECPE_0000870901-mRNA-1"/>
    <property type="gene ID" value="ECPE_0000870901"/>
</dbReference>
<protein>
    <submittedName>
        <fullName evidence="3">NAD_binding_4 domain-containing protein</fullName>
    </submittedName>
</protein>
<accession>A0A183ANZ8</accession>
<reference evidence="1 2" key="2">
    <citation type="submission" date="2018-11" db="EMBL/GenBank/DDBJ databases">
        <authorList>
            <consortium name="Pathogen Informatics"/>
        </authorList>
    </citation>
    <scope>NUCLEOTIDE SEQUENCE [LARGE SCALE GENOMIC DNA]</scope>
    <source>
        <strain evidence="1 2">Egypt</strain>
    </source>
</reference>
<gene>
    <name evidence="1" type="ORF">ECPE_LOCUS8683</name>
</gene>
<sequence>MALRQSGIPNVSGFFSFLMRFMVAGLRRRELQWGQPGNTRDVFVAGDCDQSVIRFAELLGWKDDLVSLKQSTDADLVASGKVASSSSQQSHSD</sequence>